<evidence type="ECO:0000313" key="8">
    <source>
        <dbReference type="Proteomes" id="UP000077115"/>
    </source>
</evidence>
<dbReference type="GO" id="GO:0032040">
    <property type="term" value="C:small-subunit processome"/>
    <property type="evidence" value="ECO:0007669"/>
    <property type="project" value="TreeGrafter"/>
</dbReference>
<dbReference type="InterPro" id="IPR001680">
    <property type="entry name" value="WD40_rpt"/>
</dbReference>
<dbReference type="PRINTS" id="PR00320">
    <property type="entry name" value="GPROTEINBRPT"/>
</dbReference>
<dbReference type="PANTHER" id="PTHR19865:SF0">
    <property type="entry name" value="U3 SMALL NUCLEOLAR RNA-INTERACTING PROTEIN 2"/>
    <property type="match status" value="1"/>
</dbReference>
<dbReference type="PROSITE" id="PS00678">
    <property type="entry name" value="WD_REPEATS_1"/>
    <property type="match status" value="1"/>
</dbReference>
<accession>A0A177WBM2</accession>
<evidence type="ECO:0000256" key="6">
    <source>
        <dbReference type="SAM" id="MobiDB-lite"/>
    </source>
</evidence>
<dbReference type="PROSITE" id="PS50294">
    <property type="entry name" value="WD_REPEATS_REGION"/>
    <property type="match status" value="3"/>
</dbReference>
<dbReference type="EMBL" id="DS022300">
    <property type="protein sequence ID" value="OAJ37125.1"/>
    <property type="molecule type" value="Genomic_DNA"/>
</dbReference>
<evidence type="ECO:0000256" key="3">
    <source>
        <dbReference type="ARBA" id="ARBA00022737"/>
    </source>
</evidence>
<dbReference type="PANTHER" id="PTHR19865">
    <property type="entry name" value="U3 SMALL NUCLEOLAR RNA INTERACTING PROTEIN 2"/>
    <property type="match status" value="1"/>
</dbReference>
<feature type="repeat" description="WD" evidence="5">
    <location>
        <begin position="253"/>
        <end position="294"/>
    </location>
</feature>
<dbReference type="InterPro" id="IPR020472">
    <property type="entry name" value="WD40_PAC1"/>
</dbReference>
<reference evidence="7 8" key="2">
    <citation type="submission" date="2016-05" db="EMBL/GenBank/DDBJ databases">
        <title>Lineage-specific infection strategies underlie the spectrum of fungal disease in amphibians.</title>
        <authorList>
            <person name="Cuomo C.A."/>
            <person name="Farrer R.A."/>
            <person name="James T."/>
            <person name="Longcore J."/>
            <person name="Birren B."/>
        </authorList>
    </citation>
    <scope>NUCLEOTIDE SEQUENCE [LARGE SCALE GENOMIC DNA]</scope>
    <source>
        <strain evidence="7 8">JEL423</strain>
    </source>
</reference>
<feature type="repeat" description="WD" evidence="5">
    <location>
        <begin position="337"/>
        <end position="378"/>
    </location>
</feature>
<dbReference type="Proteomes" id="UP000077115">
    <property type="component" value="Unassembled WGS sequence"/>
</dbReference>
<dbReference type="eggNOG" id="KOG0299">
    <property type="taxonomic scope" value="Eukaryota"/>
</dbReference>
<gene>
    <name evidence="7" type="ORF">BDEG_21190</name>
</gene>
<dbReference type="Pfam" id="PF00400">
    <property type="entry name" value="WD40"/>
    <property type="match status" value="4"/>
</dbReference>
<evidence type="ECO:0000313" key="7">
    <source>
        <dbReference type="EMBL" id="OAJ37125.1"/>
    </source>
</evidence>
<evidence type="ECO:0000256" key="1">
    <source>
        <dbReference type="ARBA" id="ARBA00004123"/>
    </source>
</evidence>
<dbReference type="STRING" id="403673.A0A177WBM2"/>
<evidence type="ECO:0000256" key="4">
    <source>
        <dbReference type="ARBA" id="ARBA00023242"/>
    </source>
</evidence>
<keyword evidence="2 5" id="KW-0853">WD repeat</keyword>
<dbReference type="AlphaFoldDB" id="A0A177WBM2"/>
<dbReference type="SMART" id="SM00320">
    <property type="entry name" value="WD40"/>
    <property type="match status" value="6"/>
</dbReference>
<dbReference type="InterPro" id="IPR036322">
    <property type="entry name" value="WD40_repeat_dom_sf"/>
</dbReference>
<dbReference type="SUPFAM" id="SSF50978">
    <property type="entry name" value="WD40 repeat-like"/>
    <property type="match status" value="1"/>
</dbReference>
<dbReference type="InterPro" id="IPR019775">
    <property type="entry name" value="WD40_repeat_CS"/>
</dbReference>
<reference evidence="7 8" key="1">
    <citation type="submission" date="2006-10" db="EMBL/GenBank/DDBJ databases">
        <title>The Genome Sequence of Batrachochytrium dendrobatidis JEL423.</title>
        <authorList>
            <consortium name="The Broad Institute Genome Sequencing Platform"/>
            <person name="Birren B."/>
            <person name="Lander E."/>
            <person name="Galagan J."/>
            <person name="Cuomo C."/>
            <person name="Devon K."/>
            <person name="Jaffe D."/>
            <person name="Butler J."/>
            <person name="Alvarez P."/>
            <person name="Gnerre S."/>
            <person name="Grabherr M."/>
            <person name="Kleber M."/>
            <person name="Mauceli E."/>
            <person name="Brockman W."/>
            <person name="Young S."/>
            <person name="LaButti K."/>
            <person name="Sykes S."/>
            <person name="DeCaprio D."/>
            <person name="Crawford M."/>
            <person name="Koehrsen M."/>
            <person name="Engels R."/>
            <person name="Montgomery P."/>
            <person name="Pearson M."/>
            <person name="Howarth C."/>
            <person name="Larson L."/>
            <person name="White J."/>
            <person name="O'Leary S."/>
            <person name="Kodira C."/>
            <person name="Zeng Q."/>
            <person name="Yandava C."/>
            <person name="Alvarado L."/>
            <person name="Longcore J."/>
            <person name="James T."/>
        </authorList>
    </citation>
    <scope>NUCLEOTIDE SEQUENCE [LARGE SCALE GENOMIC DNA]</scope>
    <source>
        <strain evidence="7 8">JEL423</strain>
    </source>
</reference>
<dbReference type="PROSITE" id="PS50082">
    <property type="entry name" value="WD_REPEATS_2"/>
    <property type="match status" value="3"/>
</dbReference>
<dbReference type="GO" id="GO:0034511">
    <property type="term" value="F:U3 snoRNA binding"/>
    <property type="evidence" value="ECO:0007669"/>
    <property type="project" value="InterPro"/>
</dbReference>
<organism evidence="7 8">
    <name type="scientific">Batrachochytrium dendrobatidis (strain JEL423)</name>
    <dbReference type="NCBI Taxonomy" id="403673"/>
    <lineage>
        <taxon>Eukaryota</taxon>
        <taxon>Fungi</taxon>
        <taxon>Fungi incertae sedis</taxon>
        <taxon>Chytridiomycota</taxon>
        <taxon>Chytridiomycota incertae sedis</taxon>
        <taxon>Chytridiomycetes</taxon>
        <taxon>Rhizophydiales</taxon>
        <taxon>Rhizophydiales incertae sedis</taxon>
        <taxon>Batrachochytrium</taxon>
    </lineage>
</organism>
<keyword evidence="4" id="KW-0539">Nucleus</keyword>
<dbReference type="VEuPathDB" id="FungiDB:BDEG_21190"/>
<feature type="repeat" description="WD" evidence="5">
    <location>
        <begin position="295"/>
        <end position="336"/>
    </location>
</feature>
<dbReference type="InterPro" id="IPR015943">
    <property type="entry name" value="WD40/YVTN_repeat-like_dom_sf"/>
</dbReference>
<evidence type="ECO:0000256" key="2">
    <source>
        <dbReference type="ARBA" id="ARBA00022574"/>
    </source>
</evidence>
<feature type="region of interest" description="Disordered" evidence="6">
    <location>
        <begin position="28"/>
        <end position="90"/>
    </location>
</feature>
<feature type="compositionally biased region" description="Acidic residues" evidence="6">
    <location>
        <begin position="56"/>
        <end position="70"/>
    </location>
</feature>
<keyword evidence="3" id="KW-0677">Repeat</keyword>
<sequence length="613" mass="67791">MDDFFINESVIDPDARMSSAQRKRQRAAVLAAQKLGSGKAAATDARRFKKGRNDSSEEESDSDQNIDDMDLGSGSNAELSDDEDAHETAAQKRLRLAKRYLEKVREDIDQVDEKDIDAKTIDRDLIAERLQKDVMDAAGKSYHRIANQYKNLDLGVSYRTFKPGKNGHQLTITGVAIAAPSPAVVAQSQVSSTLPHTPAFAGLQPLYIYSVSKDAMIVKWDFWTGHKVHIQPGNLKPTKKLIAAVGKKAIKGSHGHTDNILTVDVSSDGKFLATGGLDKIIHIWSVLDNNHLTEFKHHRDAISGLKFRKGHNDLYSTSYDRSVKVWNIDQLTYVETLFGHQDQVVAIDSLSRERCLTAGARDRTVRLWKVPEESQLVFRAGGGITVSEDLVVMDELIDKSKKRKRENFTGGVIDVVALIDEDHFVSGSDNGAISLWDTMKKKPLFTRLNAHGVQSHVRINGQDSFATQVSSDSCNWITALASVPYSDLFASGSCDGFVRLWMVSENKHNFALLNAIPICGFINSLSFFEAPFSHTSQMGTDKDAVLKNSEDKPTSAVAARIRAKENAKRAAEAVSKSLHIAIGTGQEHRLGRWWRVKEAKNQIVVIGLANTDK</sequence>
<dbReference type="Gene3D" id="2.130.10.10">
    <property type="entry name" value="YVTN repeat-like/Quinoprotein amine dehydrogenase"/>
    <property type="match status" value="1"/>
</dbReference>
<dbReference type="OrthoDB" id="189968at2759"/>
<dbReference type="InterPro" id="IPR039241">
    <property type="entry name" value="Rrp9-like"/>
</dbReference>
<protein>
    <submittedName>
        <fullName evidence="7">Uncharacterized protein</fullName>
    </submittedName>
</protein>
<evidence type="ECO:0000256" key="5">
    <source>
        <dbReference type="PROSITE-ProRule" id="PRU00221"/>
    </source>
</evidence>
<comment type="subcellular location">
    <subcellularLocation>
        <location evidence="1">Nucleus</location>
    </subcellularLocation>
</comment>
<name>A0A177WBM2_BATDL</name>
<proteinExistence type="predicted"/>